<protein>
    <recommendedName>
        <fullName evidence="10">Mesothelin a</fullName>
    </recommendedName>
</protein>
<dbReference type="InterPro" id="IPR010335">
    <property type="entry name" value="Mesothelin"/>
</dbReference>
<dbReference type="GeneTree" id="ENSGT00950000182957"/>
<organism evidence="8 9">
    <name type="scientific">Tetraodon nigroviridis</name>
    <name type="common">Spotted green pufferfish</name>
    <name type="synonym">Chelonodon nigroviridis</name>
    <dbReference type="NCBI Taxonomy" id="99883"/>
    <lineage>
        <taxon>Eukaryota</taxon>
        <taxon>Metazoa</taxon>
        <taxon>Chordata</taxon>
        <taxon>Craniata</taxon>
        <taxon>Vertebrata</taxon>
        <taxon>Euteleostomi</taxon>
        <taxon>Actinopterygii</taxon>
        <taxon>Neopterygii</taxon>
        <taxon>Teleostei</taxon>
        <taxon>Neoteleostei</taxon>
        <taxon>Acanthomorphata</taxon>
        <taxon>Eupercaria</taxon>
        <taxon>Tetraodontiformes</taxon>
        <taxon>Tetradontoidea</taxon>
        <taxon>Tetraodontidae</taxon>
        <taxon>Tetraodon</taxon>
    </lineage>
</organism>
<evidence type="ECO:0000256" key="1">
    <source>
        <dbReference type="ARBA" id="ARBA00004370"/>
    </source>
</evidence>
<evidence type="ECO:0008006" key="10">
    <source>
        <dbReference type="Google" id="ProtNLM"/>
    </source>
</evidence>
<accession>H3BWV9</accession>
<dbReference type="InParanoid" id="H3BWV9"/>
<comment type="subcellular location">
    <subcellularLocation>
        <location evidence="1">Membrane</location>
    </subcellularLocation>
</comment>
<evidence type="ECO:0000313" key="8">
    <source>
        <dbReference type="Ensembl" id="ENSTNIP00000000472.1"/>
    </source>
</evidence>
<keyword evidence="4" id="KW-0130">Cell adhesion</keyword>
<keyword evidence="9" id="KW-1185">Reference proteome</keyword>
<dbReference type="Ensembl" id="ENSTNIT00000000295.1">
    <property type="protein sequence ID" value="ENSTNIP00000000472.1"/>
    <property type="gene ID" value="ENSTNIG00000000044.1"/>
</dbReference>
<keyword evidence="5" id="KW-0472">Membrane</keyword>
<keyword evidence="3 7" id="KW-0732">Signal</keyword>
<reference evidence="9" key="1">
    <citation type="journal article" date="2004" name="Nature">
        <title>Genome duplication in the teleost fish Tetraodon nigroviridis reveals the early vertebrate proto-karyotype.</title>
        <authorList>
            <person name="Jaillon O."/>
            <person name="Aury J.-M."/>
            <person name="Brunet F."/>
            <person name="Petit J.-L."/>
            <person name="Stange-Thomann N."/>
            <person name="Mauceli E."/>
            <person name="Bouneau L."/>
            <person name="Fischer C."/>
            <person name="Ozouf-Costaz C."/>
            <person name="Bernot A."/>
            <person name="Nicaud S."/>
            <person name="Jaffe D."/>
            <person name="Fisher S."/>
            <person name="Lutfalla G."/>
            <person name="Dossat C."/>
            <person name="Segurens B."/>
            <person name="Dasilva C."/>
            <person name="Salanoubat M."/>
            <person name="Levy M."/>
            <person name="Boudet N."/>
            <person name="Castellano S."/>
            <person name="Anthouard V."/>
            <person name="Jubin C."/>
            <person name="Castelli V."/>
            <person name="Katinka M."/>
            <person name="Vacherie B."/>
            <person name="Biemont C."/>
            <person name="Skalli Z."/>
            <person name="Cattolico L."/>
            <person name="Poulain J."/>
            <person name="De Berardinis V."/>
            <person name="Cruaud C."/>
            <person name="Duprat S."/>
            <person name="Brottier P."/>
            <person name="Coutanceau J.-P."/>
            <person name="Gouzy J."/>
            <person name="Parra G."/>
            <person name="Lardier G."/>
            <person name="Chapple C."/>
            <person name="McKernan K.J."/>
            <person name="McEwan P."/>
            <person name="Bosak S."/>
            <person name="Kellis M."/>
            <person name="Volff J.-N."/>
            <person name="Guigo R."/>
            <person name="Zody M.C."/>
            <person name="Mesirov J."/>
            <person name="Lindblad-Toh K."/>
            <person name="Birren B."/>
            <person name="Nusbaum C."/>
            <person name="Kahn D."/>
            <person name="Robinson-Rechavi M."/>
            <person name="Laudet V."/>
            <person name="Schachter V."/>
            <person name="Quetier F."/>
            <person name="Saurin W."/>
            <person name="Scarpelli C."/>
            <person name="Wincker P."/>
            <person name="Lander E.S."/>
            <person name="Weissenbach J."/>
            <person name="Roest Crollius H."/>
        </authorList>
    </citation>
    <scope>NUCLEOTIDE SEQUENCE [LARGE SCALE GENOMIC DNA]</scope>
</reference>
<dbReference type="PANTHER" id="PTHR23412">
    <property type="entry name" value="STEREOCILIN RELATED"/>
    <property type="match status" value="1"/>
</dbReference>
<proteinExistence type="inferred from homology"/>
<evidence type="ECO:0000313" key="9">
    <source>
        <dbReference type="Proteomes" id="UP000007303"/>
    </source>
</evidence>
<evidence type="ECO:0000256" key="3">
    <source>
        <dbReference type="ARBA" id="ARBA00022729"/>
    </source>
</evidence>
<dbReference type="Pfam" id="PF06060">
    <property type="entry name" value="Mesothelin"/>
    <property type="match status" value="1"/>
</dbReference>
<dbReference type="GO" id="GO:0009986">
    <property type="term" value="C:cell surface"/>
    <property type="evidence" value="ECO:0007669"/>
    <property type="project" value="TreeGrafter"/>
</dbReference>
<evidence type="ECO:0000256" key="6">
    <source>
        <dbReference type="ARBA" id="ARBA00023180"/>
    </source>
</evidence>
<evidence type="ECO:0000256" key="5">
    <source>
        <dbReference type="ARBA" id="ARBA00023136"/>
    </source>
</evidence>
<reference evidence="8" key="2">
    <citation type="submission" date="2025-08" db="UniProtKB">
        <authorList>
            <consortium name="Ensembl"/>
        </authorList>
    </citation>
    <scope>IDENTIFICATION</scope>
</reference>
<dbReference type="InterPro" id="IPR026664">
    <property type="entry name" value="Stereocilin-rel"/>
</dbReference>
<dbReference type="GO" id="GO:0007160">
    <property type="term" value="P:cell-matrix adhesion"/>
    <property type="evidence" value="ECO:0007669"/>
    <property type="project" value="TreeGrafter"/>
</dbReference>
<dbReference type="AlphaFoldDB" id="H3BWV9"/>
<evidence type="ECO:0000256" key="2">
    <source>
        <dbReference type="ARBA" id="ARBA00011016"/>
    </source>
</evidence>
<dbReference type="GO" id="GO:0016020">
    <property type="term" value="C:membrane"/>
    <property type="evidence" value="ECO:0007669"/>
    <property type="project" value="UniProtKB-SubCell"/>
</dbReference>
<dbReference type="HOGENOM" id="CLU_014552_3_0_1"/>
<name>H3BWV9_TETNG</name>
<dbReference type="PANTHER" id="PTHR23412:SF6">
    <property type="entry name" value="MESOTHELIN"/>
    <property type="match status" value="1"/>
</dbReference>
<dbReference type="OMA" id="NNCLTAK"/>
<feature type="chain" id="PRO_5045428355" description="Mesothelin a" evidence="7">
    <location>
        <begin position="22"/>
        <end position="548"/>
    </location>
</feature>
<dbReference type="Proteomes" id="UP000007303">
    <property type="component" value="Unassembled WGS sequence"/>
</dbReference>
<evidence type="ECO:0000256" key="7">
    <source>
        <dbReference type="SAM" id="SignalP"/>
    </source>
</evidence>
<comment type="similarity">
    <text evidence="2">Belongs to the mesothelin family.</text>
</comment>
<feature type="signal peptide" evidence="7">
    <location>
        <begin position="1"/>
        <end position="21"/>
    </location>
</feature>
<sequence>MLHKLPGTLLLLSLSSSVLQGFTCLSVSTFKKTQVKKLVKACRRKGRNKVLLQETQLTCMYNHISKESDVTSFDLYPPDVLLYYDYSLVPPSLCRAYFTQLGEADFSVFSPALSYKRKTLLVNALRCLGVFNGRLTRDQVEVLGNMCCLLSPPYIRDSDPLILEKLKNCADISSDQVAAVETLLLSGNTPYGAPSVWNLQTLKNLETLPLYLTSAFFEKFDSGVLRNNGVSKQKIRQFKRETKRSLQRRSKTTFCTVGNITQVTISDPAFPFDYDDITQFEVCLSPQTVKDNLAAITDKVLEEEYLIIVLSKLREAYMAHSTIAESQVKLLGPASRVASTTDINMWNISEIDTLSALMDSSNGEWEQSLLRAIIRKYLSITGNKLGSAELNSLGGANLCTLDISNLSSISTQSIKDADALEISNCTTEMKKVLFALAKLAFSTTARSTAVPASTYQLLKSFLRRPREAGAPLSFIQELSTSNVNMDMSTFTSLDENVVLSLTVSEVQGLLGSNLIELKSYENQTLVQSWIRLQPQSQLDTLAIGLTGG</sequence>
<reference evidence="8" key="3">
    <citation type="submission" date="2025-09" db="UniProtKB">
        <authorList>
            <consortium name="Ensembl"/>
        </authorList>
    </citation>
    <scope>IDENTIFICATION</scope>
</reference>
<evidence type="ECO:0000256" key="4">
    <source>
        <dbReference type="ARBA" id="ARBA00022889"/>
    </source>
</evidence>
<keyword evidence="6" id="KW-0325">Glycoprotein</keyword>